<organism evidence="1 2">
    <name type="scientific">Hyalomma asiaticum</name>
    <name type="common">Tick</name>
    <dbReference type="NCBI Taxonomy" id="266040"/>
    <lineage>
        <taxon>Eukaryota</taxon>
        <taxon>Metazoa</taxon>
        <taxon>Ecdysozoa</taxon>
        <taxon>Arthropoda</taxon>
        <taxon>Chelicerata</taxon>
        <taxon>Arachnida</taxon>
        <taxon>Acari</taxon>
        <taxon>Parasitiformes</taxon>
        <taxon>Ixodida</taxon>
        <taxon>Ixodoidea</taxon>
        <taxon>Ixodidae</taxon>
        <taxon>Hyalomminae</taxon>
        <taxon>Hyalomma</taxon>
    </lineage>
</organism>
<comment type="caution">
    <text evidence="1">The sequence shown here is derived from an EMBL/GenBank/DDBJ whole genome shotgun (WGS) entry which is preliminary data.</text>
</comment>
<gene>
    <name evidence="1" type="ORF">HPB50_012165</name>
</gene>
<accession>A0ACB7TJ09</accession>
<evidence type="ECO:0000313" key="1">
    <source>
        <dbReference type="EMBL" id="KAH6946211.1"/>
    </source>
</evidence>
<sequence length="445" mass="48068">MEGRRGAAQERRSAAHIEGRSSTRSAGSTAHVDDGTTASQEEEAAESEEAEHGPEPDDGAECSASAQTSRSRLVVSSQSSTGVASTVASSSLCDSQDVTSVTSLRASCGRGQRLSPMSYAERRRRALRIFWNMHKKTLLMALMVVSIISFITAATVNRRPAAHAHIVAAKPSEKDGSLVMDAPAVPTLHFTKVKSAFVSPGARGVSTPAYDEDGDDGAPAPVPTSVQTEATGDMSDAADKVEAVNEGASQSESEALESTRMIRRQHRRVPGASTSTRRRLREASTTQSDDEDDSSFGSRVDAPYVPDDVLHDPFGSLTNDRCGSVRYTFCPRLRREVFYNRQSGQCIAITTAAEHEAEKEVAARAAARYHHTSVDNDAAPLCNSSPNRFSSLESCRQSCQRSELPAERCFEKTIFSECRKYVAGTVWRNLLCKCAHATRGNKVTD</sequence>
<keyword evidence="2" id="KW-1185">Reference proteome</keyword>
<protein>
    <submittedName>
        <fullName evidence="1">Uncharacterized protein</fullName>
    </submittedName>
</protein>
<proteinExistence type="predicted"/>
<evidence type="ECO:0000313" key="2">
    <source>
        <dbReference type="Proteomes" id="UP000821845"/>
    </source>
</evidence>
<name>A0ACB7TJ09_HYAAI</name>
<dbReference type="Proteomes" id="UP000821845">
    <property type="component" value="Chromosome 1"/>
</dbReference>
<dbReference type="EMBL" id="CM023481">
    <property type="protein sequence ID" value="KAH6946211.1"/>
    <property type="molecule type" value="Genomic_DNA"/>
</dbReference>
<reference evidence="1" key="1">
    <citation type="submission" date="2020-05" db="EMBL/GenBank/DDBJ databases">
        <title>Large-scale comparative analyses of tick genomes elucidate their genetic diversity and vector capacities.</title>
        <authorList>
            <person name="Jia N."/>
            <person name="Wang J."/>
            <person name="Shi W."/>
            <person name="Du L."/>
            <person name="Sun Y."/>
            <person name="Zhan W."/>
            <person name="Jiang J."/>
            <person name="Wang Q."/>
            <person name="Zhang B."/>
            <person name="Ji P."/>
            <person name="Sakyi L.B."/>
            <person name="Cui X."/>
            <person name="Yuan T."/>
            <person name="Jiang B."/>
            <person name="Yang W."/>
            <person name="Lam T.T.-Y."/>
            <person name="Chang Q."/>
            <person name="Ding S."/>
            <person name="Wang X."/>
            <person name="Zhu J."/>
            <person name="Ruan X."/>
            <person name="Zhao L."/>
            <person name="Wei J."/>
            <person name="Que T."/>
            <person name="Du C."/>
            <person name="Cheng J."/>
            <person name="Dai P."/>
            <person name="Han X."/>
            <person name="Huang E."/>
            <person name="Gao Y."/>
            <person name="Liu J."/>
            <person name="Shao H."/>
            <person name="Ye R."/>
            <person name="Li L."/>
            <person name="Wei W."/>
            <person name="Wang X."/>
            <person name="Wang C."/>
            <person name="Yang T."/>
            <person name="Huo Q."/>
            <person name="Li W."/>
            <person name="Guo W."/>
            <person name="Chen H."/>
            <person name="Zhou L."/>
            <person name="Ni X."/>
            <person name="Tian J."/>
            <person name="Zhou Y."/>
            <person name="Sheng Y."/>
            <person name="Liu T."/>
            <person name="Pan Y."/>
            <person name="Xia L."/>
            <person name="Li J."/>
            <person name="Zhao F."/>
            <person name="Cao W."/>
        </authorList>
    </citation>
    <scope>NUCLEOTIDE SEQUENCE</scope>
    <source>
        <strain evidence="1">Hyas-2018</strain>
    </source>
</reference>